<dbReference type="EMBL" id="QXTE01000026">
    <property type="protein sequence ID" value="TFK11979.1"/>
    <property type="molecule type" value="Genomic_DNA"/>
</dbReference>
<feature type="region of interest" description="Disordered" evidence="1">
    <location>
        <begin position="150"/>
        <end position="173"/>
    </location>
</feature>
<evidence type="ECO:0000313" key="2">
    <source>
        <dbReference type="EMBL" id="TFK11979.1"/>
    </source>
</evidence>
<evidence type="ECO:0000256" key="1">
    <source>
        <dbReference type="SAM" id="MobiDB-lite"/>
    </source>
</evidence>
<reference evidence="2 3" key="2">
    <citation type="submission" date="2019-04" db="EMBL/GenBank/DDBJ databases">
        <title>The genome sequence of big-headed turtle.</title>
        <authorList>
            <person name="Gong S."/>
        </authorList>
    </citation>
    <scope>NUCLEOTIDE SEQUENCE [LARGE SCALE GENOMIC DNA]</scope>
    <source>
        <strain evidence="2">DO16091913</strain>
        <tissue evidence="2">Muscle</tissue>
    </source>
</reference>
<sequence>MQRNVGAFDTNSHHITTPTLPGFSCCNTRGPPIWGSRGVVWDPVILQTACSWPGGPRPHPGCRNGKLPAAAFAKTFFLLAEVAQSWSSRGSKVTKSAAPGGLLRRTGSCPRRAWEEGSVASGISFHTPGSRTHPLQGHGRLCVAEAVGASRSPRVWGSGEEAEEEDDEPVQLA</sequence>
<comment type="caution">
    <text evidence="2">The sequence shown here is derived from an EMBL/GenBank/DDBJ whole genome shotgun (WGS) entry which is preliminary data.</text>
</comment>
<dbReference type="Proteomes" id="UP000297703">
    <property type="component" value="Unassembled WGS sequence"/>
</dbReference>
<reference evidence="2 3" key="1">
    <citation type="submission" date="2019-04" db="EMBL/GenBank/DDBJ databases">
        <title>Draft genome of the big-headed turtle Platysternon megacephalum.</title>
        <authorList>
            <person name="Gong S."/>
        </authorList>
    </citation>
    <scope>NUCLEOTIDE SEQUENCE [LARGE SCALE GENOMIC DNA]</scope>
    <source>
        <strain evidence="2">DO16091913</strain>
        <tissue evidence="2">Muscle</tissue>
    </source>
</reference>
<name>A0A4D9EN83_9SAUR</name>
<accession>A0A4D9EN83</accession>
<organism evidence="2 3">
    <name type="scientific">Platysternon megacephalum</name>
    <name type="common">big-headed turtle</name>
    <dbReference type="NCBI Taxonomy" id="55544"/>
    <lineage>
        <taxon>Eukaryota</taxon>
        <taxon>Metazoa</taxon>
        <taxon>Chordata</taxon>
        <taxon>Craniata</taxon>
        <taxon>Vertebrata</taxon>
        <taxon>Euteleostomi</taxon>
        <taxon>Archelosauria</taxon>
        <taxon>Testudinata</taxon>
        <taxon>Testudines</taxon>
        <taxon>Cryptodira</taxon>
        <taxon>Durocryptodira</taxon>
        <taxon>Testudinoidea</taxon>
        <taxon>Platysternidae</taxon>
        <taxon>Platysternon</taxon>
    </lineage>
</organism>
<feature type="compositionally biased region" description="Acidic residues" evidence="1">
    <location>
        <begin position="160"/>
        <end position="173"/>
    </location>
</feature>
<keyword evidence="3" id="KW-1185">Reference proteome</keyword>
<gene>
    <name evidence="2" type="ORF">DR999_PMT04802</name>
</gene>
<evidence type="ECO:0000313" key="3">
    <source>
        <dbReference type="Proteomes" id="UP000297703"/>
    </source>
</evidence>
<proteinExistence type="predicted"/>
<protein>
    <submittedName>
        <fullName evidence="2">Glutamine-rich protein 1-like</fullName>
    </submittedName>
</protein>
<dbReference type="AlphaFoldDB" id="A0A4D9EN83"/>